<keyword evidence="4 7" id="KW-1133">Transmembrane helix</keyword>
<feature type="transmembrane region" description="Helical" evidence="7">
    <location>
        <begin position="146"/>
        <end position="170"/>
    </location>
</feature>
<evidence type="ECO:0000256" key="1">
    <source>
        <dbReference type="ARBA" id="ARBA00004141"/>
    </source>
</evidence>
<dbReference type="PANTHER" id="PTHR12841">
    <property type="entry name" value="PROTEIN UNC-50 HOMOLOG"/>
    <property type="match status" value="1"/>
</dbReference>
<dbReference type="KEGG" id="asau:88172919"/>
<name>A0AAX4H7R1_9ASCO</name>
<feature type="transmembrane region" description="Helical" evidence="7">
    <location>
        <begin position="207"/>
        <end position="226"/>
    </location>
</feature>
<feature type="compositionally biased region" description="Polar residues" evidence="6">
    <location>
        <begin position="15"/>
        <end position="31"/>
    </location>
</feature>
<evidence type="ECO:0000256" key="4">
    <source>
        <dbReference type="ARBA" id="ARBA00022989"/>
    </source>
</evidence>
<keyword evidence="9" id="KW-1185">Reference proteome</keyword>
<comment type="similarity">
    <text evidence="2">Belongs to the unc-50 family.</text>
</comment>
<evidence type="ECO:0000256" key="2">
    <source>
        <dbReference type="ARBA" id="ARBA00006293"/>
    </source>
</evidence>
<gene>
    <name evidence="8" type="ORF">PUMCH_001854</name>
</gene>
<dbReference type="EMBL" id="CP138895">
    <property type="protein sequence ID" value="WPK24575.1"/>
    <property type="molecule type" value="Genomic_DNA"/>
</dbReference>
<comment type="subcellular location">
    <subcellularLocation>
        <location evidence="1">Membrane</location>
        <topology evidence="1">Multi-pass membrane protein</topology>
    </subcellularLocation>
</comment>
<reference evidence="8 9" key="1">
    <citation type="submission" date="2023-10" db="EMBL/GenBank/DDBJ databases">
        <title>Draft Genome Sequence of Candida saopaulonensis from a very Premature Infant with Sepsis.</title>
        <authorList>
            <person name="Ning Y."/>
            <person name="Dai R."/>
            <person name="Xiao M."/>
            <person name="Xu Y."/>
            <person name="Yan Q."/>
            <person name="Zhang L."/>
        </authorList>
    </citation>
    <scope>NUCLEOTIDE SEQUENCE [LARGE SCALE GENOMIC DNA]</scope>
    <source>
        <strain evidence="8 9">19XY460</strain>
    </source>
</reference>
<evidence type="ECO:0000256" key="6">
    <source>
        <dbReference type="SAM" id="MobiDB-lite"/>
    </source>
</evidence>
<keyword evidence="3 7" id="KW-0812">Transmembrane</keyword>
<evidence type="ECO:0000313" key="9">
    <source>
        <dbReference type="Proteomes" id="UP001338582"/>
    </source>
</evidence>
<dbReference type="InterPro" id="IPR007881">
    <property type="entry name" value="UNC-50"/>
</dbReference>
<dbReference type="RefSeq" id="XP_062876958.1">
    <property type="nucleotide sequence ID" value="XM_063020888.1"/>
</dbReference>
<dbReference type="PANTHER" id="PTHR12841:SF6">
    <property type="entry name" value="PROTEIN UNC-50 HOMOLOG"/>
    <property type="match status" value="1"/>
</dbReference>
<feature type="transmembrane region" description="Helical" evidence="7">
    <location>
        <begin position="116"/>
        <end position="134"/>
    </location>
</feature>
<dbReference type="AlphaFoldDB" id="A0AAX4H7R1"/>
<dbReference type="GO" id="GO:0000139">
    <property type="term" value="C:Golgi membrane"/>
    <property type="evidence" value="ECO:0007669"/>
    <property type="project" value="TreeGrafter"/>
</dbReference>
<organism evidence="8 9">
    <name type="scientific">Australozyma saopauloensis</name>
    <dbReference type="NCBI Taxonomy" id="291208"/>
    <lineage>
        <taxon>Eukaryota</taxon>
        <taxon>Fungi</taxon>
        <taxon>Dikarya</taxon>
        <taxon>Ascomycota</taxon>
        <taxon>Saccharomycotina</taxon>
        <taxon>Pichiomycetes</taxon>
        <taxon>Metschnikowiaceae</taxon>
        <taxon>Australozyma</taxon>
    </lineage>
</organism>
<evidence type="ECO:0000313" key="8">
    <source>
        <dbReference type="EMBL" id="WPK24575.1"/>
    </source>
</evidence>
<dbReference type="Pfam" id="PF05216">
    <property type="entry name" value="UNC-50"/>
    <property type="match status" value="1"/>
</dbReference>
<evidence type="ECO:0000256" key="3">
    <source>
        <dbReference type="ARBA" id="ARBA00022692"/>
    </source>
</evidence>
<accession>A0AAX4H7R1</accession>
<dbReference type="Proteomes" id="UP001338582">
    <property type="component" value="Chromosome 2"/>
</dbReference>
<feature type="region of interest" description="Disordered" evidence="6">
    <location>
        <begin position="1"/>
        <end position="31"/>
    </location>
</feature>
<feature type="transmembrane region" description="Helical" evidence="7">
    <location>
        <begin position="280"/>
        <end position="307"/>
    </location>
</feature>
<dbReference type="GeneID" id="88172919"/>
<keyword evidence="5 7" id="KW-0472">Membrane</keyword>
<evidence type="ECO:0000256" key="5">
    <source>
        <dbReference type="ARBA" id="ARBA00023136"/>
    </source>
</evidence>
<proteinExistence type="inferred from homology"/>
<evidence type="ECO:0000256" key="7">
    <source>
        <dbReference type="SAM" id="Phobius"/>
    </source>
</evidence>
<protein>
    <submittedName>
        <fullName evidence="8">Uncharacterized protein</fullName>
    </submittedName>
</protein>
<feature type="transmembrane region" description="Helical" evidence="7">
    <location>
        <begin position="233"/>
        <end position="257"/>
    </location>
</feature>
<sequence>MSKRGTLPYSYQDLFPQSGSNSKEQGAPSSIAGSSFSEVIRNNNQFTPARNSQSGADGRSTNWKRMLRRLFRPRTLDFENAVWEIYYLVVNPKKMFRNNYTYKSNGRNSYLRDDPSFLILLTALLFVSAIAWGATYKSTFWEVIKVIFNMVVFDFFVLGIIFATILWFVANKLFNPQFSWRNVFANTAKYSVNYIDWAFCFDIHCNSFFIIMCLLYALQFFLLPVLMHEKSFLAVLFGNTLYFGAIGHYFVITFYGFNSLPMIGNSYYTRSATGSTPAKILQLTILAGVLPVIALIWLLSIILRYNICYIMVTKYFK</sequence>